<protein>
    <submittedName>
        <fullName evidence="3">Pimeloyl-ACP methyl ester carboxylesterase</fullName>
    </submittedName>
</protein>
<dbReference type="AlphaFoldDB" id="A0A1H9WHR6"/>
<dbReference type="GO" id="GO:0016787">
    <property type="term" value="F:hydrolase activity"/>
    <property type="evidence" value="ECO:0007669"/>
    <property type="project" value="UniProtKB-KW"/>
</dbReference>
<name>A0A1H9WHR6_9MICO</name>
<dbReference type="STRING" id="587636.SAMN05216199_2912"/>
<dbReference type="InterPro" id="IPR000639">
    <property type="entry name" value="Epox_hydrolase-like"/>
</dbReference>
<dbReference type="EMBL" id="FOHB01000005">
    <property type="protein sequence ID" value="SES33289.1"/>
    <property type="molecule type" value="Genomic_DNA"/>
</dbReference>
<dbReference type="InterPro" id="IPR000073">
    <property type="entry name" value="AB_hydrolase_1"/>
</dbReference>
<dbReference type="RefSeq" id="WP_245735802.1">
    <property type="nucleotide sequence ID" value="NZ_FOHB01000005.1"/>
</dbReference>
<accession>A0A1H9WHR6</accession>
<proteinExistence type="predicted"/>
<dbReference type="PRINTS" id="PR00412">
    <property type="entry name" value="EPOXHYDRLASE"/>
</dbReference>
<dbReference type="Proteomes" id="UP000199019">
    <property type="component" value="Unassembled WGS sequence"/>
</dbReference>
<organism evidence="3 4">
    <name type="scientific">Pedococcus cremeus</name>
    <dbReference type="NCBI Taxonomy" id="587636"/>
    <lineage>
        <taxon>Bacteria</taxon>
        <taxon>Bacillati</taxon>
        <taxon>Actinomycetota</taxon>
        <taxon>Actinomycetes</taxon>
        <taxon>Micrococcales</taxon>
        <taxon>Intrasporangiaceae</taxon>
        <taxon>Pedococcus</taxon>
    </lineage>
</organism>
<evidence type="ECO:0000256" key="1">
    <source>
        <dbReference type="ARBA" id="ARBA00022801"/>
    </source>
</evidence>
<reference evidence="4" key="1">
    <citation type="submission" date="2016-10" db="EMBL/GenBank/DDBJ databases">
        <authorList>
            <person name="Varghese N."/>
            <person name="Submissions S."/>
        </authorList>
    </citation>
    <scope>NUCLEOTIDE SEQUENCE [LARGE SCALE GENOMIC DNA]</scope>
    <source>
        <strain evidence="4">CGMCC 1.6963</strain>
    </source>
</reference>
<sequence>MFPTNPDAAMVLVDGPWEHRFVAANGARFHVAEQGQGPLVLLLHGFPQFWWAWRHQMQALADAGYRACALDLRGYGASDKPPRGYDTRTSATDAASVIRSLGESQAVVVGHGWGGWIAWSMASLQPAVTSAVGSLSMPHPLVFRHASFTNARQARANGYLLGLQRPFVPEREMTVHGGYVQRLLREWASPTGIWPSLEEARMYADAMALPFVAHSAAEYYRWVVRSQVRPDGWQFAKRVSGPVGVPVLQLHGEDDPAVLPEIMPTSRARCAGPFEAHEVPGAGHFLPEEAPEAVNGHLVRWLDGLHG</sequence>
<dbReference type="InterPro" id="IPR029058">
    <property type="entry name" value="AB_hydrolase_fold"/>
</dbReference>
<dbReference type="SUPFAM" id="SSF53474">
    <property type="entry name" value="alpha/beta-Hydrolases"/>
    <property type="match status" value="1"/>
</dbReference>
<dbReference type="Pfam" id="PF00561">
    <property type="entry name" value="Abhydrolase_1"/>
    <property type="match status" value="1"/>
</dbReference>
<feature type="domain" description="AB hydrolase-1" evidence="2">
    <location>
        <begin position="38"/>
        <end position="291"/>
    </location>
</feature>
<evidence type="ECO:0000313" key="4">
    <source>
        <dbReference type="Proteomes" id="UP000199019"/>
    </source>
</evidence>
<keyword evidence="1" id="KW-0378">Hydrolase</keyword>
<gene>
    <name evidence="3" type="ORF">SAMN05216199_2912</name>
</gene>
<dbReference type="PANTHER" id="PTHR43329">
    <property type="entry name" value="EPOXIDE HYDROLASE"/>
    <property type="match status" value="1"/>
</dbReference>
<evidence type="ECO:0000259" key="2">
    <source>
        <dbReference type="Pfam" id="PF00561"/>
    </source>
</evidence>
<dbReference type="Gene3D" id="3.40.50.1820">
    <property type="entry name" value="alpha/beta hydrolase"/>
    <property type="match status" value="1"/>
</dbReference>
<evidence type="ECO:0000313" key="3">
    <source>
        <dbReference type="EMBL" id="SES33289.1"/>
    </source>
</evidence>
<keyword evidence="4" id="KW-1185">Reference proteome</keyword>